<dbReference type="Proteomes" id="UP000327493">
    <property type="component" value="Chromosome 24"/>
</dbReference>
<dbReference type="AlphaFoldDB" id="A0A5J5CD88"/>
<gene>
    <name evidence="1" type="ORF">FQN60_006790</name>
</gene>
<evidence type="ECO:0000313" key="2">
    <source>
        <dbReference type="Proteomes" id="UP000327493"/>
    </source>
</evidence>
<name>A0A5J5CD88_9PERO</name>
<protein>
    <submittedName>
        <fullName evidence="1">Uncharacterized protein</fullName>
    </submittedName>
</protein>
<dbReference type="EMBL" id="VOFY01000024">
    <property type="protein sequence ID" value="KAA8579697.1"/>
    <property type="molecule type" value="Genomic_DNA"/>
</dbReference>
<keyword evidence="2" id="KW-1185">Reference proteome</keyword>
<accession>A0A5J5CD88</accession>
<comment type="caution">
    <text evidence="1">The sequence shown here is derived from an EMBL/GenBank/DDBJ whole genome shotgun (WGS) entry which is preliminary data.</text>
</comment>
<organism evidence="1 2">
    <name type="scientific">Etheostoma spectabile</name>
    <name type="common">orangethroat darter</name>
    <dbReference type="NCBI Taxonomy" id="54343"/>
    <lineage>
        <taxon>Eukaryota</taxon>
        <taxon>Metazoa</taxon>
        <taxon>Chordata</taxon>
        <taxon>Craniata</taxon>
        <taxon>Vertebrata</taxon>
        <taxon>Euteleostomi</taxon>
        <taxon>Actinopterygii</taxon>
        <taxon>Neopterygii</taxon>
        <taxon>Teleostei</taxon>
        <taxon>Neoteleostei</taxon>
        <taxon>Acanthomorphata</taxon>
        <taxon>Eupercaria</taxon>
        <taxon>Perciformes</taxon>
        <taxon>Percoidei</taxon>
        <taxon>Percidae</taxon>
        <taxon>Etheostomatinae</taxon>
        <taxon>Etheostoma</taxon>
    </lineage>
</organism>
<sequence length="117" mass="13511">MSKHTCPCSGAVFYPDFPRTRRTFPDMLFQRLLDMIPVENPVSPCNPTALWNFLLLFWNHVPNATLPFQLYPTPLWGHPYPTPYWGTLNPTPYWATLTTPITRPLNVPVQAQEPVMI</sequence>
<reference evidence="1 2" key="1">
    <citation type="submission" date="2019-08" db="EMBL/GenBank/DDBJ databases">
        <title>A chromosome-level genome assembly, high-density linkage maps, and genome scans reveal the genomic architecture of hybrid incompatibilities underlying speciation via character displacement in darters (Percidae: Etheostominae).</title>
        <authorList>
            <person name="Moran R.L."/>
            <person name="Catchen J.M."/>
            <person name="Fuller R.C."/>
        </authorList>
    </citation>
    <scope>NUCLEOTIDE SEQUENCE [LARGE SCALE GENOMIC DNA]</scope>
    <source>
        <strain evidence="1">EspeVRDwgs_2016</strain>
        <tissue evidence="1">Muscle</tissue>
    </source>
</reference>
<evidence type="ECO:0000313" key="1">
    <source>
        <dbReference type="EMBL" id="KAA8579697.1"/>
    </source>
</evidence>
<proteinExistence type="predicted"/>